<dbReference type="InterPro" id="IPR003495">
    <property type="entry name" value="CobW/HypB/UreG_nucleotide-bd"/>
</dbReference>
<sequence length="367" mass="38907">MSDLDTRRIPCSVITGFLGAGKTTLIRHLLENAGGRRLAVIVNEFGDVGIDGDILRTPGSGSGAGADGGAGAGCGIPACQDRETDGSIVELANGCLCCTVADDFVPALDRLLALSPPVDHILIETSGLALPKPLVQAFNWPTVRSRVTVDAVLAVVDGLALAEGRVATDLEALEAQRRGDSTIDHDSPVDEVFVDQMACADMVLLTKTDLLDASARQAAQDRIRPHLGGAVRIVPVSGGVVDPGVLLGLERAVEDDIEGRVTLHDGMLDHEHDDFESLVVTLDPVVDTDDLARRVETLFHEAGALRVKGHVEVAGKPMRYRVQSVGPRVASHYDRLWKEGEPRVSRLVVIGERGLDRARIGSILGAS</sequence>
<dbReference type="GO" id="GO:0016787">
    <property type="term" value="F:hydrolase activity"/>
    <property type="evidence" value="ECO:0007669"/>
    <property type="project" value="UniProtKB-KW"/>
</dbReference>
<reference evidence="8" key="1">
    <citation type="submission" date="2020-10" db="EMBL/GenBank/DDBJ databases">
        <title>Genome sequence of the unusual species of purple photosynthetic bacteria, Phaeovibrio sulfidiphilus DSM 23193, type strain.</title>
        <authorList>
            <person name="Kyndt J.A."/>
            <person name="Meyer T.E."/>
        </authorList>
    </citation>
    <scope>NUCLEOTIDE SEQUENCE</scope>
    <source>
        <strain evidence="8">DSM 23193</strain>
    </source>
</reference>
<dbReference type="Pfam" id="PF07683">
    <property type="entry name" value="CobW_C"/>
    <property type="match status" value="1"/>
</dbReference>
<dbReference type="SUPFAM" id="SSF52540">
    <property type="entry name" value="P-loop containing nucleoside triphosphate hydrolases"/>
    <property type="match status" value="1"/>
</dbReference>
<dbReference type="PANTHER" id="PTHR13748:SF62">
    <property type="entry name" value="COBW DOMAIN-CONTAINING PROTEIN"/>
    <property type="match status" value="1"/>
</dbReference>
<evidence type="ECO:0000256" key="3">
    <source>
        <dbReference type="ARBA" id="ARBA00023186"/>
    </source>
</evidence>
<dbReference type="InterPro" id="IPR027417">
    <property type="entry name" value="P-loop_NTPase"/>
</dbReference>
<dbReference type="Pfam" id="PF02492">
    <property type="entry name" value="cobW"/>
    <property type="match status" value="1"/>
</dbReference>
<comment type="caution">
    <text evidence="8">The sequence shown here is derived from an EMBL/GenBank/DDBJ whole genome shotgun (WGS) entry which is preliminary data.</text>
</comment>
<evidence type="ECO:0000256" key="1">
    <source>
        <dbReference type="ARBA" id="ARBA00022741"/>
    </source>
</evidence>
<proteinExistence type="inferred from homology"/>
<comment type="similarity">
    <text evidence="4">Belongs to the SIMIBI class G3E GTPase family. ZNG1 subfamily.</text>
</comment>
<evidence type="ECO:0000256" key="6">
    <source>
        <dbReference type="ARBA" id="ARBA00049117"/>
    </source>
</evidence>
<name>A0A8J6YW24_9PROT</name>
<dbReference type="Proteomes" id="UP000631034">
    <property type="component" value="Unassembled WGS sequence"/>
</dbReference>
<protein>
    <submittedName>
        <fullName evidence="8">Cobalamin biosynthesis protein CobW</fullName>
    </submittedName>
</protein>
<evidence type="ECO:0000259" key="7">
    <source>
        <dbReference type="SMART" id="SM00833"/>
    </source>
</evidence>
<evidence type="ECO:0000313" key="9">
    <source>
        <dbReference type="Proteomes" id="UP000631034"/>
    </source>
</evidence>
<dbReference type="GO" id="GO:0009236">
    <property type="term" value="P:cobalamin biosynthetic process"/>
    <property type="evidence" value="ECO:0007669"/>
    <property type="project" value="InterPro"/>
</dbReference>
<dbReference type="AlphaFoldDB" id="A0A8J6YW24"/>
<keyword evidence="2" id="KW-0378">Hydrolase</keyword>
<dbReference type="SUPFAM" id="SSF90002">
    <property type="entry name" value="Hypothetical protein YjiA, C-terminal domain"/>
    <property type="match status" value="1"/>
</dbReference>
<accession>A0A8J6YW24</accession>
<dbReference type="InterPro" id="IPR012824">
    <property type="entry name" value="CobW"/>
</dbReference>
<dbReference type="CDD" id="cd03112">
    <property type="entry name" value="CobW-like"/>
    <property type="match status" value="1"/>
</dbReference>
<dbReference type="SMART" id="SM00833">
    <property type="entry name" value="CobW_C"/>
    <property type="match status" value="1"/>
</dbReference>
<keyword evidence="1" id="KW-0547">Nucleotide-binding</keyword>
<dbReference type="Gene3D" id="3.30.1220.10">
    <property type="entry name" value="CobW-like, C-terminal domain"/>
    <property type="match status" value="1"/>
</dbReference>
<dbReference type="Gene3D" id="3.40.50.300">
    <property type="entry name" value="P-loop containing nucleotide triphosphate hydrolases"/>
    <property type="match status" value="1"/>
</dbReference>
<evidence type="ECO:0000256" key="2">
    <source>
        <dbReference type="ARBA" id="ARBA00022801"/>
    </source>
</evidence>
<dbReference type="InterPro" id="IPR051316">
    <property type="entry name" value="Zinc-reg_GTPase_activator"/>
</dbReference>
<dbReference type="RefSeq" id="WP_192533769.1">
    <property type="nucleotide sequence ID" value="NZ_JACZHT010000002.1"/>
</dbReference>
<evidence type="ECO:0000313" key="8">
    <source>
        <dbReference type="EMBL" id="MBE1236762.1"/>
    </source>
</evidence>
<comment type="function">
    <text evidence="5">Zinc chaperone that directly transfers zinc cofactor to target proteins, thereby activating them. Zinc is transferred from the CXCC motif in the GTPase domain to the zinc binding site in target proteins in a process requiring GTP hydrolysis.</text>
</comment>
<feature type="domain" description="CobW C-terminal" evidence="7">
    <location>
        <begin position="275"/>
        <end position="367"/>
    </location>
</feature>
<comment type="catalytic activity">
    <reaction evidence="6">
        <text>GTP + H2O = GDP + phosphate + H(+)</text>
        <dbReference type="Rhea" id="RHEA:19669"/>
        <dbReference type="ChEBI" id="CHEBI:15377"/>
        <dbReference type="ChEBI" id="CHEBI:15378"/>
        <dbReference type="ChEBI" id="CHEBI:37565"/>
        <dbReference type="ChEBI" id="CHEBI:43474"/>
        <dbReference type="ChEBI" id="CHEBI:58189"/>
    </reaction>
    <physiologicalReaction direction="left-to-right" evidence="6">
        <dbReference type="Rhea" id="RHEA:19670"/>
    </physiologicalReaction>
</comment>
<keyword evidence="3" id="KW-0143">Chaperone</keyword>
<dbReference type="GO" id="GO:0005737">
    <property type="term" value="C:cytoplasm"/>
    <property type="evidence" value="ECO:0007669"/>
    <property type="project" value="TreeGrafter"/>
</dbReference>
<dbReference type="EMBL" id="JACZHT010000002">
    <property type="protein sequence ID" value="MBE1236762.1"/>
    <property type="molecule type" value="Genomic_DNA"/>
</dbReference>
<evidence type="ECO:0000256" key="5">
    <source>
        <dbReference type="ARBA" id="ARBA00045658"/>
    </source>
</evidence>
<dbReference type="GO" id="GO:0000166">
    <property type="term" value="F:nucleotide binding"/>
    <property type="evidence" value="ECO:0007669"/>
    <property type="project" value="UniProtKB-KW"/>
</dbReference>
<gene>
    <name evidence="8" type="primary">cobW</name>
    <name evidence="8" type="ORF">IHV25_03725</name>
</gene>
<organism evidence="8 9">
    <name type="scientific">Phaeovibrio sulfidiphilus</name>
    <dbReference type="NCBI Taxonomy" id="1220600"/>
    <lineage>
        <taxon>Bacteria</taxon>
        <taxon>Pseudomonadati</taxon>
        <taxon>Pseudomonadota</taxon>
        <taxon>Alphaproteobacteria</taxon>
        <taxon>Rhodospirillales</taxon>
        <taxon>Rhodospirillaceae</taxon>
        <taxon>Phaeovibrio</taxon>
    </lineage>
</organism>
<keyword evidence="9" id="KW-1185">Reference proteome</keyword>
<dbReference type="NCBIfam" id="TIGR02475">
    <property type="entry name" value="CobW"/>
    <property type="match status" value="1"/>
</dbReference>
<dbReference type="InterPro" id="IPR036627">
    <property type="entry name" value="CobW-likC_sf"/>
</dbReference>
<dbReference type="InterPro" id="IPR011629">
    <property type="entry name" value="CobW-like_C"/>
</dbReference>
<dbReference type="PANTHER" id="PTHR13748">
    <property type="entry name" value="COBW-RELATED"/>
    <property type="match status" value="1"/>
</dbReference>
<evidence type="ECO:0000256" key="4">
    <source>
        <dbReference type="ARBA" id="ARBA00034320"/>
    </source>
</evidence>